<proteinExistence type="predicted"/>
<evidence type="ECO:0000313" key="1">
    <source>
        <dbReference type="EMBL" id="KAK0167394.1"/>
    </source>
</evidence>
<comment type="caution">
    <text evidence="1">The sequence shown here is derived from an EMBL/GenBank/DDBJ whole genome shotgun (WGS) entry which is preliminary data.</text>
</comment>
<dbReference type="GO" id="GO:0008092">
    <property type="term" value="F:cytoskeletal protein binding"/>
    <property type="evidence" value="ECO:0007669"/>
    <property type="project" value="TreeGrafter"/>
</dbReference>
<evidence type="ECO:0000313" key="2">
    <source>
        <dbReference type="Proteomes" id="UP001168972"/>
    </source>
</evidence>
<accession>A0AA39KMZ9</accession>
<keyword evidence="2" id="KW-1185">Reference proteome</keyword>
<reference evidence="1" key="2">
    <citation type="submission" date="2023-03" db="EMBL/GenBank/DDBJ databases">
        <authorList>
            <person name="Inwood S.N."/>
            <person name="Skelly J.G."/>
            <person name="Guhlin J."/>
            <person name="Harrop T.W.R."/>
            <person name="Goldson S.G."/>
            <person name="Dearden P.K."/>
        </authorList>
    </citation>
    <scope>NUCLEOTIDE SEQUENCE</scope>
    <source>
        <strain evidence="1">Lincoln</strain>
        <tissue evidence="1">Whole body</tissue>
    </source>
</reference>
<dbReference type="InterPro" id="IPR033602">
    <property type="entry name" value="CIMAP3"/>
</dbReference>
<reference evidence="1" key="1">
    <citation type="journal article" date="2023" name="bioRxiv">
        <title>Scaffold-level genome assemblies of two parasitoid biocontrol wasps reveal the parthenogenesis mechanism and an associated novel virus.</title>
        <authorList>
            <person name="Inwood S."/>
            <person name="Skelly J."/>
            <person name="Guhlin J."/>
            <person name="Harrop T."/>
            <person name="Goldson S."/>
            <person name="Dearden P."/>
        </authorList>
    </citation>
    <scope>NUCLEOTIDE SEQUENCE</scope>
    <source>
        <strain evidence="1">Lincoln</strain>
        <tissue evidence="1">Whole body</tissue>
    </source>
</reference>
<dbReference type="AlphaFoldDB" id="A0AA39KMZ9"/>
<dbReference type="Proteomes" id="UP001168972">
    <property type="component" value="Unassembled WGS sequence"/>
</dbReference>
<dbReference type="PANTHER" id="PTHR31508">
    <property type="entry name" value="PROTEIN PITCHFORK"/>
    <property type="match status" value="1"/>
</dbReference>
<dbReference type="Pfam" id="PF07004">
    <property type="entry name" value="SHIPPO-rpt"/>
    <property type="match status" value="1"/>
</dbReference>
<dbReference type="GO" id="GO:0031344">
    <property type="term" value="P:regulation of cell projection organization"/>
    <property type="evidence" value="ECO:0007669"/>
    <property type="project" value="TreeGrafter"/>
</dbReference>
<name>A0AA39KMZ9_MICHY</name>
<dbReference type="EMBL" id="JAQQBR010001832">
    <property type="protein sequence ID" value="KAK0167394.1"/>
    <property type="molecule type" value="Genomic_DNA"/>
</dbReference>
<organism evidence="1 2">
    <name type="scientific">Microctonus hyperodae</name>
    <name type="common">Parasitoid wasp</name>
    <dbReference type="NCBI Taxonomy" id="165561"/>
    <lineage>
        <taxon>Eukaryota</taxon>
        <taxon>Metazoa</taxon>
        <taxon>Ecdysozoa</taxon>
        <taxon>Arthropoda</taxon>
        <taxon>Hexapoda</taxon>
        <taxon>Insecta</taxon>
        <taxon>Pterygota</taxon>
        <taxon>Neoptera</taxon>
        <taxon>Endopterygota</taxon>
        <taxon>Hymenoptera</taxon>
        <taxon>Apocrita</taxon>
        <taxon>Ichneumonoidea</taxon>
        <taxon>Braconidae</taxon>
        <taxon>Euphorinae</taxon>
        <taxon>Microctonus</taxon>
    </lineage>
</organism>
<gene>
    <name evidence="1" type="ORF">PV327_004799</name>
</gene>
<dbReference type="PANTHER" id="PTHR31508:SF2">
    <property type="entry name" value="PROTEIN PITCHFORK"/>
    <property type="match status" value="1"/>
</dbReference>
<dbReference type="InterPro" id="IPR010736">
    <property type="entry name" value="SHIPPO-rpt"/>
</dbReference>
<sequence length="256" mass="30110">MWVCRDDFNYVVQKEEKQKICFGSGINRDLNLKNGMNLFMRFNTRENFSNIGPGTYNVSESFKAVTSKIFSRKGYGGVIRTTCVTHTEDYPAPNEYNISNLFTKIKETKYPFSSTVKRNILNINTNPGPGVYQIPTSFNRRTMFEHDFGRGIRMRLPVEIKCCKRNSDICDICNQKPIGDYWHLNNRKFLCRPCMISERRKSAKYKIDKLKNYRKIRDCSWIHSHEGTDAKIWLMHPKIIQSWAQKEAYMCSYIND</sequence>
<protein>
    <submittedName>
        <fullName evidence="1">Uncharacterized protein</fullName>
    </submittedName>
</protein>